<dbReference type="EMBL" id="JARK01001474">
    <property type="protein sequence ID" value="EYB97678.1"/>
    <property type="molecule type" value="Genomic_DNA"/>
</dbReference>
<proteinExistence type="predicted"/>
<feature type="compositionally biased region" description="Polar residues" evidence="1">
    <location>
        <begin position="36"/>
        <end position="46"/>
    </location>
</feature>
<reference evidence="3" key="1">
    <citation type="journal article" date="2015" name="Nat. Genet.">
        <title>The genome and transcriptome of the zoonotic hookworm Ancylostoma ceylanicum identify infection-specific gene families.</title>
        <authorList>
            <person name="Schwarz E.M."/>
            <person name="Hu Y."/>
            <person name="Antoshechkin I."/>
            <person name="Miller M.M."/>
            <person name="Sternberg P.W."/>
            <person name="Aroian R.V."/>
        </authorList>
    </citation>
    <scope>NUCLEOTIDE SEQUENCE</scope>
    <source>
        <strain evidence="3">HY135</strain>
    </source>
</reference>
<sequence>MDVFQMFFRKKEKEEVPVIGGHKQRPPVPPKRTILPNANNKTNQTESNHKLESTDEHASIYDTPKPPKFTIAGGDSDEASTARGGWTCSSANPFPFLLSFLLLFE</sequence>
<feature type="compositionally biased region" description="Basic and acidic residues" evidence="1">
    <location>
        <begin position="47"/>
        <end position="59"/>
    </location>
</feature>
<protein>
    <submittedName>
        <fullName evidence="2">Uncharacterized protein</fullName>
    </submittedName>
</protein>
<dbReference type="Proteomes" id="UP000024635">
    <property type="component" value="Unassembled WGS sequence"/>
</dbReference>
<accession>A0A016T3Z0</accession>
<evidence type="ECO:0000313" key="2">
    <source>
        <dbReference type="EMBL" id="EYB97678.1"/>
    </source>
</evidence>
<comment type="caution">
    <text evidence="2">The sequence shown here is derived from an EMBL/GenBank/DDBJ whole genome shotgun (WGS) entry which is preliminary data.</text>
</comment>
<dbReference type="OrthoDB" id="2505895at2759"/>
<organism evidence="2 3">
    <name type="scientific">Ancylostoma ceylanicum</name>
    <dbReference type="NCBI Taxonomy" id="53326"/>
    <lineage>
        <taxon>Eukaryota</taxon>
        <taxon>Metazoa</taxon>
        <taxon>Ecdysozoa</taxon>
        <taxon>Nematoda</taxon>
        <taxon>Chromadorea</taxon>
        <taxon>Rhabditida</taxon>
        <taxon>Rhabditina</taxon>
        <taxon>Rhabditomorpha</taxon>
        <taxon>Strongyloidea</taxon>
        <taxon>Ancylostomatidae</taxon>
        <taxon>Ancylostomatinae</taxon>
        <taxon>Ancylostoma</taxon>
    </lineage>
</organism>
<keyword evidence="3" id="KW-1185">Reference proteome</keyword>
<evidence type="ECO:0000313" key="3">
    <source>
        <dbReference type="Proteomes" id="UP000024635"/>
    </source>
</evidence>
<dbReference type="AlphaFoldDB" id="A0A016T3Z0"/>
<name>A0A016T3Z0_9BILA</name>
<feature type="region of interest" description="Disordered" evidence="1">
    <location>
        <begin position="15"/>
        <end position="81"/>
    </location>
</feature>
<gene>
    <name evidence="2" type="primary">Acey_s0138.g2053</name>
    <name evidence="2" type="ORF">Y032_0138g2053</name>
</gene>
<evidence type="ECO:0000256" key="1">
    <source>
        <dbReference type="SAM" id="MobiDB-lite"/>
    </source>
</evidence>